<protein>
    <submittedName>
        <fullName evidence="1">Uncharacterized protein</fullName>
    </submittedName>
</protein>
<evidence type="ECO:0000313" key="1">
    <source>
        <dbReference type="EMBL" id="GFY79616.1"/>
    </source>
</evidence>
<dbReference type="Proteomes" id="UP000886998">
    <property type="component" value="Unassembled WGS sequence"/>
</dbReference>
<organism evidence="1 2">
    <name type="scientific">Trichonephila inaurata madagascariensis</name>
    <dbReference type="NCBI Taxonomy" id="2747483"/>
    <lineage>
        <taxon>Eukaryota</taxon>
        <taxon>Metazoa</taxon>
        <taxon>Ecdysozoa</taxon>
        <taxon>Arthropoda</taxon>
        <taxon>Chelicerata</taxon>
        <taxon>Arachnida</taxon>
        <taxon>Araneae</taxon>
        <taxon>Araneomorphae</taxon>
        <taxon>Entelegynae</taxon>
        <taxon>Araneoidea</taxon>
        <taxon>Nephilidae</taxon>
        <taxon>Trichonephila</taxon>
        <taxon>Trichonephila inaurata</taxon>
    </lineage>
</organism>
<reference evidence="1" key="1">
    <citation type="submission" date="2020-08" db="EMBL/GenBank/DDBJ databases">
        <title>Multicomponent nature underlies the extraordinary mechanical properties of spider dragline silk.</title>
        <authorList>
            <person name="Kono N."/>
            <person name="Nakamura H."/>
            <person name="Mori M."/>
            <person name="Yoshida Y."/>
            <person name="Ohtoshi R."/>
            <person name="Malay A.D."/>
            <person name="Moran D.A.P."/>
            <person name="Tomita M."/>
            <person name="Numata K."/>
            <person name="Arakawa K."/>
        </authorList>
    </citation>
    <scope>NUCLEOTIDE SEQUENCE</scope>
</reference>
<name>A0A8X6YUN7_9ARAC</name>
<dbReference type="AlphaFoldDB" id="A0A8X6YUN7"/>
<gene>
    <name evidence="1" type="ORF">TNIN_317791</name>
</gene>
<dbReference type="EMBL" id="BMAV01023696">
    <property type="protein sequence ID" value="GFY79616.1"/>
    <property type="molecule type" value="Genomic_DNA"/>
</dbReference>
<accession>A0A8X6YUN7</accession>
<dbReference type="OrthoDB" id="6614329at2759"/>
<sequence>MLVATRGDYDSRRQVIMCVAKGMSTNTTPVLGLDGEKFPRQRLQMKEQSCKTQKKIVIVPKNKCQKLEEIACDGEKPLINPVTGKDYFCGDGPDSKNCPLAAIVIKLQNLQSAVKKANAIATVWARTVLRVIRYQCMSLQTRSR</sequence>
<comment type="caution">
    <text evidence="1">The sequence shown here is derived from an EMBL/GenBank/DDBJ whole genome shotgun (WGS) entry which is preliminary data.</text>
</comment>
<evidence type="ECO:0000313" key="2">
    <source>
        <dbReference type="Proteomes" id="UP000886998"/>
    </source>
</evidence>
<keyword evidence="2" id="KW-1185">Reference proteome</keyword>
<proteinExistence type="predicted"/>